<dbReference type="EMBL" id="FTLX01000011">
    <property type="protein sequence ID" value="SIR57867.1"/>
    <property type="molecule type" value="Genomic_DNA"/>
</dbReference>
<dbReference type="OrthoDB" id="8592801at2"/>
<accession>A0A1N7C2S3</accession>
<evidence type="ECO:0000313" key="2">
    <source>
        <dbReference type="EMBL" id="SIR57867.1"/>
    </source>
</evidence>
<proteinExistence type="predicted"/>
<reference evidence="4" key="2">
    <citation type="submission" date="2017-03" db="EMBL/GenBank/DDBJ databases">
        <title>Bacillus sp. V-88(T) DSM27956, whole genome shotgun sequencing project.</title>
        <authorList>
            <person name="Dastager S.G."/>
            <person name="Neurgaonkar P.S."/>
            <person name="Dharne M.S."/>
        </authorList>
    </citation>
    <scope>NUCLEOTIDE SEQUENCE [LARGE SCALE GENOMIC DNA]</scope>
    <source>
        <strain evidence="4">DSM 25145</strain>
    </source>
</reference>
<gene>
    <name evidence="1" type="ORF">B1B05_17220</name>
    <name evidence="2" type="ORF">SAMN05443094_11140</name>
</gene>
<evidence type="ECO:0000313" key="3">
    <source>
        <dbReference type="Proteomes" id="UP000186385"/>
    </source>
</evidence>
<dbReference type="EMBL" id="MWSK01000011">
    <property type="protein sequence ID" value="OXS74215.1"/>
    <property type="molecule type" value="Genomic_DNA"/>
</dbReference>
<protein>
    <submittedName>
        <fullName evidence="2">Uncharacterized protein</fullName>
    </submittedName>
</protein>
<evidence type="ECO:0000313" key="1">
    <source>
        <dbReference type="EMBL" id="OXS74215.1"/>
    </source>
</evidence>
<dbReference type="STRING" id="1017273.SAMN05443094_11140"/>
<dbReference type="RefSeq" id="WP_045850756.1">
    <property type="nucleotide sequence ID" value="NZ_FTLX01000011.1"/>
</dbReference>
<reference evidence="2 3" key="1">
    <citation type="submission" date="2017-01" db="EMBL/GenBank/DDBJ databases">
        <authorList>
            <person name="Mah S.A."/>
            <person name="Swanson W.J."/>
            <person name="Moy G.W."/>
            <person name="Vacquier V.D."/>
        </authorList>
    </citation>
    <scope>NUCLEOTIDE SEQUENCE [LARGE SCALE GENOMIC DNA]</scope>
    <source>
        <strain evidence="2 3">NIO-1016</strain>
    </source>
</reference>
<dbReference type="Proteomes" id="UP000186385">
    <property type="component" value="Unassembled WGS sequence"/>
</dbReference>
<evidence type="ECO:0000313" key="4">
    <source>
        <dbReference type="Proteomes" id="UP000215545"/>
    </source>
</evidence>
<sequence>MGSFRIGDETDRALVSVISHELQRCDMSFNLFSSTAPRSNEQVGNQSLTLNLVRYNSYAMFVQHLYEYFIGCIKRQRRNTKDVNSKAAESLITQEVEKILKLKRTSIEEGYADESENNKPHYQENCPKYFSRDFREMRNIVSHADYERIIQKKRINLTEFYKKYHKYVFLLFHHAKDSWTFTRGDLIDLGDVTSFNKAIWN</sequence>
<name>A0A1N7C2S3_9BACI</name>
<reference evidence="1" key="3">
    <citation type="submission" date="2017-03" db="EMBL/GenBank/DDBJ databases">
        <authorList>
            <person name="Dastager S.G."/>
            <person name="Neurgaonkar P.S."/>
            <person name="Dharne M.S."/>
        </authorList>
    </citation>
    <scope>NUCLEOTIDE SEQUENCE</scope>
    <source>
        <strain evidence="1">DSM 25145</strain>
    </source>
</reference>
<keyword evidence="4" id="KW-1185">Reference proteome</keyword>
<dbReference type="Proteomes" id="UP000215545">
    <property type="component" value="Unassembled WGS sequence"/>
</dbReference>
<organism evidence="2 3">
    <name type="scientific">Domibacillus enclensis</name>
    <dbReference type="NCBI Taxonomy" id="1017273"/>
    <lineage>
        <taxon>Bacteria</taxon>
        <taxon>Bacillati</taxon>
        <taxon>Bacillota</taxon>
        <taxon>Bacilli</taxon>
        <taxon>Bacillales</taxon>
        <taxon>Bacillaceae</taxon>
        <taxon>Domibacillus</taxon>
    </lineage>
</organism>
<dbReference type="AlphaFoldDB" id="A0A1N7C2S3"/>